<feature type="disulfide bond" evidence="6">
    <location>
        <begin position="36"/>
        <end position="72"/>
    </location>
</feature>
<dbReference type="GO" id="GO:0004867">
    <property type="term" value="F:serine-type endopeptidase inhibitor activity"/>
    <property type="evidence" value="ECO:0007669"/>
    <property type="project" value="InterPro"/>
</dbReference>
<dbReference type="PANTHER" id="PTHR13723:SF281">
    <property type="entry name" value="PAPILIN"/>
    <property type="match status" value="1"/>
</dbReference>
<evidence type="ECO:0000256" key="7">
    <source>
        <dbReference type="SAM" id="SignalP"/>
    </source>
</evidence>
<protein>
    <submittedName>
        <fullName evidence="9">Papilin b</fullName>
    </submittedName>
</protein>
<dbReference type="InterPro" id="IPR002223">
    <property type="entry name" value="Kunitz_BPTI"/>
</dbReference>
<feature type="signal peptide" evidence="7">
    <location>
        <begin position="1"/>
        <end position="18"/>
    </location>
</feature>
<dbReference type="EMBL" id="JAFHDT010000015">
    <property type="protein sequence ID" value="KAI7799824.1"/>
    <property type="molecule type" value="Genomic_DNA"/>
</dbReference>
<keyword evidence="3 7" id="KW-0732">Signal</keyword>
<evidence type="ECO:0000256" key="6">
    <source>
        <dbReference type="PIRSR" id="PIRSR613273-3"/>
    </source>
</evidence>
<dbReference type="SUPFAM" id="SSF82895">
    <property type="entry name" value="TSP-1 type 1 repeat"/>
    <property type="match status" value="4"/>
</dbReference>
<feature type="domain" description="BPTI/Kunitz inhibitor" evidence="8">
    <location>
        <begin position="475"/>
        <end position="525"/>
    </location>
</feature>
<feature type="disulfide bond" evidence="6">
    <location>
        <begin position="40"/>
        <end position="77"/>
    </location>
</feature>
<dbReference type="OrthoDB" id="9948486at2759"/>
<dbReference type="PROSITE" id="PS00280">
    <property type="entry name" value="BPTI_KUNITZ_1"/>
    <property type="match status" value="1"/>
</dbReference>
<reference evidence="9" key="1">
    <citation type="submission" date="2021-02" db="EMBL/GenBank/DDBJ databases">
        <title>Comparative genomics reveals that relaxation of natural selection precedes convergent phenotypic evolution of cavefish.</title>
        <authorList>
            <person name="Peng Z."/>
        </authorList>
    </citation>
    <scope>NUCLEOTIDE SEQUENCE</scope>
    <source>
        <tissue evidence="9">Muscle</tissue>
    </source>
</reference>
<dbReference type="InterPro" id="IPR020901">
    <property type="entry name" value="Prtase_inh_Kunz-CS"/>
</dbReference>
<dbReference type="InterPro" id="IPR036880">
    <property type="entry name" value="Kunitz_BPTI_sf"/>
</dbReference>
<dbReference type="InterPro" id="IPR000884">
    <property type="entry name" value="TSP1_rpt"/>
</dbReference>
<dbReference type="Gene3D" id="4.10.410.10">
    <property type="entry name" value="Pancreatic trypsin inhibitor Kunitz domain"/>
    <property type="match status" value="1"/>
</dbReference>
<dbReference type="Pfam" id="PF00014">
    <property type="entry name" value="Kunitz_BPTI"/>
    <property type="match status" value="1"/>
</dbReference>
<dbReference type="GO" id="GO:0006508">
    <property type="term" value="P:proteolysis"/>
    <property type="evidence" value="ECO:0007669"/>
    <property type="project" value="TreeGrafter"/>
</dbReference>
<dbReference type="PROSITE" id="PS50092">
    <property type="entry name" value="TSP1"/>
    <property type="match status" value="4"/>
</dbReference>
<dbReference type="CDD" id="cd22635">
    <property type="entry name" value="Kunitz_papilin"/>
    <property type="match status" value="1"/>
</dbReference>
<dbReference type="FunFam" id="4.10.410.10:FF:000020">
    <property type="entry name" value="Collagen, type VI, alpha 3"/>
    <property type="match status" value="1"/>
</dbReference>
<dbReference type="PRINTS" id="PR00759">
    <property type="entry name" value="BASICPTASE"/>
</dbReference>
<accession>A0A9W7TPW4</accession>
<evidence type="ECO:0000313" key="9">
    <source>
        <dbReference type="EMBL" id="KAI7799824.1"/>
    </source>
</evidence>
<gene>
    <name evidence="9" type="ORF">IRJ41_012603</name>
</gene>
<evidence type="ECO:0000256" key="4">
    <source>
        <dbReference type="ARBA" id="ARBA00022737"/>
    </source>
</evidence>
<evidence type="ECO:0000259" key="8">
    <source>
        <dbReference type="PROSITE" id="PS50279"/>
    </source>
</evidence>
<dbReference type="SUPFAM" id="SSF57362">
    <property type="entry name" value="BPTI-like"/>
    <property type="match status" value="1"/>
</dbReference>
<comment type="subcellular location">
    <subcellularLocation>
        <location evidence="1">Secreted</location>
    </subcellularLocation>
</comment>
<proteinExistence type="predicted"/>
<dbReference type="InterPro" id="IPR036383">
    <property type="entry name" value="TSP1_rpt_sf"/>
</dbReference>
<feature type="disulfide bond" evidence="6">
    <location>
        <begin position="51"/>
        <end position="62"/>
    </location>
</feature>
<keyword evidence="5 6" id="KW-1015">Disulfide bond</keyword>
<dbReference type="Pfam" id="PF00090">
    <property type="entry name" value="TSP_1"/>
    <property type="match status" value="1"/>
</dbReference>
<dbReference type="Gene3D" id="2.20.100.10">
    <property type="entry name" value="Thrombospondin type-1 (TSP1) repeat"/>
    <property type="match status" value="4"/>
</dbReference>
<dbReference type="Proteomes" id="UP001059041">
    <property type="component" value="Linkage Group LG15"/>
</dbReference>
<keyword evidence="2" id="KW-0964">Secreted</keyword>
<dbReference type="GO" id="GO:0004222">
    <property type="term" value="F:metalloendopeptidase activity"/>
    <property type="evidence" value="ECO:0007669"/>
    <property type="project" value="TreeGrafter"/>
</dbReference>
<dbReference type="GO" id="GO:0030198">
    <property type="term" value="P:extracellular matrix organization"/>
    <property type="evidence" value="ECO:0007669"/>
    <property type="project" value="InterPro"/>
</dbReference>
<feature type="chain" id="PRO_5040953221" evidence="7">
    <location>
        <begin position="19"/>
        <end position="558"/>
    </location>
</feature>
<evidence type="ECO:0000256" key="3">
    <source>
        <dbReference type="ARBA" id="ARBA00022729"/>
    </source>
</evidence>
<organism evidence="9 10">
    <name type="scientific">Triplophysa rosa</name>
    <name type="common">Cave loach</name>
    <dbReference type="NCBI Taxonomy" id="992332"/>
    <lineage>
        <taxon>Eukaryota</taxon>
        <taxon>Metazoa</taxon>
        <taxon>Chordata</taxon>
        <taxon>Craniata</taxon>
        <taxon>Vertebrata</taxon>
        <taxon>Euteleostomi</taxon>
        <taxon>Actinopterygii</taxon>
        <taxon>Neopterygii</taxon>
        <taxon>Teleostei</taxon>
        <taxon>Ostariophysi</taxon>
        <taxon>Cypriniformes</taxon>
        <taxon>Nemacheilidae</taxon>
        <taxon>Triplophysa</taxon>
    </lineage>
</organism>
<keyword evidence="4" id="KW-0677">Repeat</keyword>
<dbReference type="SMART" id="SM00209">
    <property type="entry name" value="TSP1"/>
    <property type="match status" value="4"/>
</dbReference>
<keyword evidence="10" id="KW-1185">Reference proteome</keyword>
<dbReference type="PANTHER" id="PTHR13723">
    <property type="entry name" value="ADAMTS A DISINTEGRIN AND METALLOPROTEASE WITH THROMBOSPONDIN MOTIFS PROTEASE"/>
    <property type="match status" value="1"/>
</dbReference>
<dbReference type="PRINTS" id="PR01857">
    <property type="entry name" value="ADAMTSFAMILY"/>
</dbReference>
<dbReference type="AlphaFoldDB" id="A0A9W7TPW4"/>
<dbReference type="InterPro" id="IPR013273">
    <property type="entry name" value="ADAMTS/ADAMTS-like"/>
</dbReference>
<dbReference type="FunFam" id="2.20.100.10:FF:000001">
    <property type="entry name" value="semaphorin-5A isoform X1"/>
    <property type="match status" value="1"/>
</dbReference>
<dbReference type="FunFam" id="2.20.100.10:FF:000005">
    <property type="entry name" value="ADAM metallopeptidase with thrombospondin type 1 motif 9"/>
    <property type="match status" value="3"/>
</dbReference>
<evidence type="ECO:0000313" key="10">
    <source>
        <dbReference type="Proteomes" id="UP001059041"/>
    </source>
</evidence>
<comment type="caution">
    <text evidence="9">The sequence shown here is derived from an EMBL/GenBank/DDBJ whole genome shotgun (WGS) entry which is preliminary data.</text>
</comment>
<dbReference type="GO" id="GO:0005576">
    <property type="term" value="C:extracellular region"/>
    <property type="evidence" value="ECO:0007669"/>
    <property type="project" value="UniProtKB-SubCell"/>
</dbReference>
<sequence>MMILSLLWMFCLISGAFSIGHPTNDYWREYGPYGACSRTCGTGVAVRTRICNTMRTDGGHNCVGPSKSYKLCNTQECADGSRDFREQQCSLFDQTEFQGKSYTWRPYHGGSNPCELVCVPSGENFYYRHQAAVVDGTPCYTGRRDVCVEGVCRAVSRGKIVDLEDRSFPVTSRHDTEEVNHIIGTYRYTYEPYSECSVHCGQGIQTRTVQCINERTSVVVDDSHCMAQGHRRLTSQQACNQRPCVEYSVGPFGDCSVTCGKGQQTREVFCIRDRGRRIPEHHCSSLTRPHDITSCQRPACQQVFRYYTNDFSLCTRSCGTGTRERRVVCMDLDHNQYAEERCASLRKPHTVENCNTQTCPSAQMVPSVQNPNGYENTLRGLVPHTHDAPLVYRPSDPYPAVIGPYCAQSYFGCCPNGHTAASGPLGEGCAKKDCNRTRYGCCLDGVTAAQGFKRAGCPEFNRDYSSDRVHSTSVCGLARDDGPCYEWTSRFFFDRSSDSCSHFWYGGCHGNGNNFVSKEECERTCKGAVRVLAPREPTSRKGIKPIKVYKMRSRAHKF</sequence>
<dbReference type="PROSITE" id="PS50279">
    <property type="entry name" value="BPTI_KUNITZ_2"/>
    <property type="match status" value="1"/>
</dbReference>
<name>A0A9W7TPW4_TRIRA</name>
<dbReference type="InterPro" id="IPR050439">
    <property type="entry name" value="ADAMTS_ADAMTS-like"/>
</dbReference>
<evidence type="ECO:0000256" key="5">
    <source>
        <dbReference type="ARBA" id="ARBA00023157"/>
    </source>
</evidence>
<evidence type="ECO:0000256" key="2">
    <source>
        <dbReference type="ARBA" id="ARBA00022525"/>
    </source>
</evidence>
<dbReference type="GO" id="GO:0031012">
    <property type="term" value="C:extracellular matrix"/>
    <property type="evidence" value="ECO:0007669"/>
    <property type="project" value="TreeGrafter"/>
</dbReference>
<dbReference type="Pfam" id="PF19030">
    <property type="entry name" value="TSP1_ADAMTS"/>
    <property type="match status" value="3"/>
</dbReference>
<dbReference type="SMART" id="SM00131">
    <property type="entry name" value="KU"/>
    <property type="match status" value="1"/>
</dbReference>
<evidence type="ECO:0000256" key="1">
    <source>
        <dbReference type="ARBA" id="ARBA00004613"/>
    </source>
</evidence>